<dbReference type="InterPro" id="IPR011995">
    <property type="entry name" value="OMPdecase_type-2"/>
</dbReference>
<evidence type="ECO:0000256" key="2">
    <source>
        <dbReference type="ARBA" id="ARBA00008847"/>
    </source>
</evidence>
<dbReference type="SUPFAM" id="SSF51366">
    <property type="entry name" value="Ribulose-phoshate binding barrel"/>
    <property type="match status" value="1"/>
</dbReference>
<keyword evidence="3 7" id="KW-0210">Decarboxylase</keyword>
<organism evidence="9 10">
    <name type="scientific">Alkalibacter saccharofermentans DSM 14828</name>
    <dbReference type="NCBI Taxonomy" id="1120975"/>
    <lineage>
        <taxon>Bacteria</taxon>
        <taxon>Bacillati</taxon>
        <taxon>Bacillota</taxon>
        <taxon>Clostridia</taxon>
        <taxon>Eubacteriales</taxon>
        <taxon>Eubacteriaceae</taxon>
        <taxon>Alkalibacter</taxon>
    </lineage>
</organism>
<dbReference type="PANTHER" id="PTHR43375">
    <property type="entry name" value="OROTIDINE 5'-PHOSPHATE DECARBOXYLASE"/>
    <property type="match status" value="1"/>
</dbReference>
<evidence type="ECO:0000256" key="5">
    <source>
        <dbReference type="ARBA" id="ARBA00023239"/>
    </source>
</evidence>
<sequence>MIIDNLYNEAKGKSPVCLGLDTDESYLPKCISDLGEGVADKIFKFNKDIVDHTKDIVSCYKVQIAYYEALGLEGMKAYAKTMDYIRESGSISIGDIKRGDIAATGEKYATGHFQGDFEADIITVNGYMGEDAISPFYPYLKEKGKGLFVLLRTSNKSAVDLQDVEAGGQKVYLHMGDLIKKWGEGFIGESGFSSIGSVVGLTYPDEFYMLSKTYPNMFFLVPGYGAQGGTGKDLARILKESACAVVNSSRGLITAHKNKTEDTDYAQHIRNAALAMKGDITRWL</sequence>
<dbReference type="OrthoDB" id="9808470at2"/>
<evidence type="ECO:0000313" key="10">
    <source>
        <dbReference type="Proteomes" id="UP000184251"/>
    </source>
</evidence>
<dbReference type="RefSeq" id="WP_073269518.1">
    <property type="nucleotide sequence ID" value="NZ_FQTU01000002.1"/>
</dbReference>
<comment type="catalytic activity">
    <reaction evidence="6 7">
        <text>orotidine 5'-phosphate + H(+) = UMP + CO2</text>
        <dbReference type="Rhea" id="RHEA:11596"/>
        <dbReference type="ChEBI" id="CHEBI:15378"/>
        <dbReference type="ChEBI" id="CHEBI:16526"/>
        <dbReference type="ChEBI" id="CHEBI:57538"/>
        <dbReference type="ChEBI" id="CHEBI:57865"/>
        <dbReference type="EC" id="4.1.1.23"/>
    </reaction>
</comment>
<dbReference type="PANTHER" id="PTHR43375:SF1">
    <property type="entry name" value="OROTIDINE 5'-PHOSPHATE DECARBOXYLASE"/>
    <property type="match status" value="1"/>
</dbReference>
<evidence type="ECO:0000256" key="6">
    <source>
        <dbReference type="ARBA" id="ARBA00049157"/>
    </source>
</evidence>
<comment type="pathway">
    <text evidence="1 7">Pyrimidine metabolism; UMP biosynthesis via de novo pathway; UMP from orotate: step 2/2.</text>
</comment>
<dbReference type="HAMAP" id="MF_01215">
    <property type="entry name" value="OMPdecase_type2"/>
    <property type="match status" value="1"/>
</dbReference>
<keyword evidence="4 7" id="KW-0665">Pyrimidine biosynthesis</keyword>
<evidence type="ECO:0000313" key="9">
    <source>
        <dbReference type="EMBL" id="SHE45015.1"/>
    </source>
</evidence>
<evidence type="ECO:0000256" key="1">
    <source>
        <dbReference type="ARBA" id="ARBA00004861"/>
    </source>
</evidence>
<feature type="domain" description="Orotidine 5'-phosphate decarboxylase" evidence="8">
    <location>
        <begin position="15"/>
        <end position="266"/>
    </location>
</feature>
<dbReference type="STRING" id="1120975.SAMN02746064_00526"/>
<accession>A0A1M4TKT9</accession>
<dbReference type="EMBL" id="FQTU01000002">
    <property type="protein sequence ID" value="SHE45015.1"/>
    <property type="molecule type" value="Genomic_DNA"/>
</dbReference>
<evidence type="ECO:0000256" key="7">
    <source>
        <dbReference type="HAMAP-Rule" id="MF_01215"/>
    </source>
</evidence>
<dbReference type="InterPro" id="IPR013785">
    <property type="entry name" value="Aldolase_TIM"/>
</dbReference>
<name>A0A1M4TKT9_9FIRM</name>
<comment type="similarity">
    <text evidence="2 7">Belongs to the OMP decarboxylase family. Type 2 subfamily.</text>
</comment>
<dbReference type="CDD" id="cd04725">
    <property type="entry name" value="OMP_decarboxylase_like"/>
    <property type="match status" value="1"/>
</dbReference>
<evidence type="ECO:0000256" key="3">
    <source>
        <dbReference type="ARBA" id="ARBA00022793"/>
    </source>
</evidence>
<feature type="active site" description="Proton donor" evidence="7">
    <location>
        <position position="97"/>
    </location>
</feature>
<dbReference type="AlphaFoldDB" id="A0A1M4TKT9"/>
<gene>
    <name evidence="7" type="primary">pyrF</name>
    <name evidence="9" type="ORF">SAMN02746064_00526</name>
</gene>
<evidence type="ECO:0000259" key="8">
    <source>
        <dbReference type="SMART" id="SM00934"/>
    </source>
</evidence>
<dbReference type="Pfam" id="PF00215">
    <property type="entry name" value="OMPdecase"/>
    <property type="match status" value="1"/>
</dbReference>
<reference evidence="9 10" key="1">
    <citation type="submission" date="2016-11" db="EMBL/GenBank/DDBJ databases">
        <authorList>
            <person name="Jaros S."/>
            <person name="Januszkiewicz K."/>
            <person name="Wedrychowicz H."/>
        </authorList>
    </citation>
    <scope>NUCLEOTIDE SEQUENCE [LARGE SCALE GENOMIC DNA]</scope>
    <source>
        <strain evidence="9 10">DSM 14828</strain>
    </source>
</reference>
<dbReference type="EC" id="4.1.1.23" evidence="7"/>
<dbReference type="InterPro" id="IPR011060">
    <property type="entry name" value="RibuloseP-bd_barrel"/>
</dbReference>
<dbReference type="UniPathway" id="UPA00070">
    <property type="reaction ID" value="UER00120"/>
</dbReference>
<proteinExistence type="inferred from homology"/>
<dbReference type="Proteomes" id="UP000184251">
    <property type="component" value="Unassembled WGS sequence"/>
</dbReference>
<evidence type="ECO:0000256" key="4">
    <source>
        <dbReference type="ARBA" id="ARBA00022975"/>
    </source>
</evidence>
<keyword evidence="5 7" id="KW-0456">Lyase</keyword>
<dbReference type="NCBIfam" id="TIGR02127">
    <property type="entry name" value="pyrF_sub2"/>
    <property type="match status" value="1"/>
</dbReference>
<dbReference type="InterPro" id="IPR001754">
    <property type="entry name" value="OMPdeCOase_dom"/>
</dbReference>
<dbReference type="GO" id="GO:0044205">
    <property type="term" value="P:'de novo' UMP biosynthetic process"/>
    <property type="evidence" value="ECO:0007669"/>
    <property type="project" value="UniProtKB-UniRule"/>
</dbReference>
<protein>
    <recommendedName>
        <fullName evidence="7">Orotidine 5'-phosphate decarboxylase</fullName>
        <ecNumber evidence="7">4.1.1.23</ecNumber>
    </recommendedName>
    <alternativeName>
        <fullName evidence="7">OMP decarboxylase</fullName>
        <shortName evidence="7">OMPDCase</shortName>
        <shortName evidence="7">OMPdecase</shortName>
    </alternativeName>
</protein>
<dbReference type="GO" id="GO:0006207">
    <property type="term" value="P:'de novo' pyrimidine nucleobase biosynthetic process"/>
    <property type="evidence" value="ECO:0007669"/>
    <property type="project" value="InterPro"/>
</dbReference>
<keyword evidence="10" id="KW-1185">Reference proteome</keyword>
<dbReference type="Gene3D" id="3.20.20.70">
    <property type="entry name" value="Aldolase class I"/>
    <property type="match status" value="1"/>
</dbReference>
<dbReference type="GO" id="GO:0004590">
    <property type="term" value="F:orotidine-5'-phosphate decarboxylase activity"/>
    <property type="evidence" value="ECO:0007669"/>
    <property type="project" value="UniProtKB-UniRule"/>
</dbReference>
<dbReference type="SMART" id="SM00934">
    <property type="entry name" value="OMPdecase"/>
    <property type="match status" value="1"/>
</dbReference>